<dbReference type="EMBL" id="AACS02000006">
    <property type="protein sequence ID" value="EAU81261.2"/>
    <property type="molecule type" value="Genomic_DNA"/>
</dbReference>
<dbReference type="VEuPathDB" id="FungiDB:CC1G_13069"/>
<evidence type="ECO:0000313" key="2">
    <source>
        <dbReference type="Proteomes" id="UP000001861"/>
    </source>
</evidence>
<dbReference type="GeneID" id="6017206"/>
<dbReference type="Proteomes" id="UP000001861">
    <property type="component" value="Unassembled WGS sequence"/>
</dbReference>
<dbReference type="InParanoid" id="A8PD88"/>
<dbReference type="KEGG" id="cci:CC1G_13069"/>
<comment type="caution">
    <text evidence="1">The sequence shown here is derived from an EMBL/GenBank/DDBJ whole genome shotgun (WGS) entry which is preliminary data.</text>
</comment>
<sequence>MRLALSFSSASSCMVPSVGHHCSSTLVLRERRSQSQSVSPLSNGAFLPVYGRAFSDNFQVGSPDTAQIFWKGWWFPLGSSYLCASTSWAGGLP</sequence>
<evidence type="ECO:0000313" key="1">
    <source>
        <dbReference type="EMBL" id="EAU81261.2"/>
    </source>
</evidence>
<dbReference type="AlphaFoldDB" id="A8PD88"/>
<dbReference type="HOGENOM" id="CLU_2399588_0_0_1"/>
<dbReference type="RefSeq" id="XP_001840557.2">
    <property type="nucleotide sequence ID" value="XM_001840505.2"/>
</dbReference>
<organism evidence="1 2">
    <name type="scientific">Coprinopsis cinerea (strain Okayama-7 / 130 / ATCC MYA-4618 / FGSC 9003)</name>
    <name type="common">Inky cap fungus</name>
    <name type="synonym">Hormographiella aspergillata</name>
    <dbReference type="NCBI Taxonomy" id="240176"/>
    <lineage>
        <taxon>Eukaryota</taxon>
        <taxon>Fungi</taxon>
        <taxon>Dikarya</taxon>
        <taxon>Basidiomycota</taxon>
        <taxon>Agaricomycotina</taxon>
        <taxon>Agaricomycetes</taxon>
        <taxon>Agaricomycetidae</taxon>
        <taxon>Agaricales</taxon>
        <taxon>Agaricineae</taxon>
        <taxon>Psathyrellaceae</taxon>
        <taxon>Coprinopsis</taxon>
    </lineage>
</organism>
<protein>
    <submittedName>
        <fullName evidence="1">Uncharacterized protein</fullName>
    </submittedName>
</protein>
<accession>A8PD88</accession>
<name>A8PD88_COPC7</name>
<keyword evidence="2" id="KW-1185">Reference proteome</keyword>
<gene>
    <name evidence="1" type="ORF">CC1G_13069</name>
</gene>
<reference evidence="1 2" key="1">
    <citation type="journal article" date="2010" name="Proc. Natl. Acad. Sci. U.S.A.">
        <title>Insights into evolution of multicellular fungi from the assembled chromosomes of the mushroom Coprinopsis cinerea (Coprinus cinereus).</title>
        <authorList>
            <person name="Stajich J.E."/>
            <person name="Wilke S.K."/>
            <person name="Ahren D."/>
            <person name="Au C.H."/>
            <person name="Birren B.W."/>
            <person name="Borodovsky M."/>
            <person name="Burns C."/>
            <person name="Canback B."/>
            <person name="Casselton L.A."/>
            <person name="Cheng C.K."/>
            <person name="Deng J."/>
            <person name="Dietrich F.S."/>
            <person name="Fargo D.C."/>
            <person name="Farman M.L."/>
            <person name="Gathman A.C."/>
            <person name="Goldberg J."/>
            <person name="Guigo R."/>
            <person name="Hoegger P.J."/>
            <person name="Hooker J.B."/>
            <person name="Huggins A."/>
            <person name="James T.Y."/>
            <person name="Kamada T."/>
            <person name="Kilaru S."/>
            <person name="Kodira C."/>
            <person name="Kues U."/>
            <person name="Kupfer D."/>
            <person name="Kwan H.S."/>
            <person name="Lomsadze A."/>
            <person name="Li W."/>
            <person name="Lilly W.W."/>
            <person name="Ma L.J."/>
            <person name="Mackey A.J."/>
            <person name="Manning G."/>
            <person name="Martin F."/>
            <person name="Muraguchi H."/>
            <person name="Natvig D.O."/>
            <person name="Palmerini H."/>
            <person name="Ramesh M.A."/>
            <person name="Rehmeyer C.J."/>
            <person name="Roe B.A."/>
            <person name="Shenoy N."/>
            <person name="Stanke M."/>
            <person name="Ter-Hovhannisyan V."/>
            <person name="Tunlid A."/>
            <person name="Velagapudi R."/>
            <person name="Vision T.J."/>
            <person name="Zeng Q."/>
            <person name="Zolan M.E."/>
            <person name="Pukkila P.J."/>
        </authorList>
    </citation>
    <scope>NUCLEOTIDE SEQUENCE [LARGE SCALE GENOMIC DNA]</scope>
    <source>
        <strain evidence="2">Okayama-7 / 130 / ATCC MYA-4618 / FGSC 9003</strain>
    </source>
</reference>
<proteinExistence type="predicted"/>